<dbReference type="AlphaFoldDB" id="A0A0E2Z537"/>
<accession>A0A0E2Z537</accession>
<gene>
    <name evidence="1" type="ORF">IB75_04195</name>
</gene>
<dbReference type="EMBL" id="JPGN01000023">
    <property type="protein sequence ID" value="KFI20321.1"/>
    <property type="molecule type" value="Genomic_DNA"/>
</dbReference>
<name>A0A0E2Z537_9GAMM</name>
<evidence type="ECO:0000313" key="2">
    <source>
        <dbReference type="Proteomes" id="UP000028839"/>
    </source>
</evidence>
<dbReference type="OrthoDB" id="5797224at2"/>
<protein>
    <submittedName>
        <fullName evidence="1">Uncharacterized protein</fullName>
    </submittedName>
</protein>
<sequence length="83" mass="9231">MGIDEYLKSTPKLAQLCSQNGWIDNETLHYELMEQADNHAIVNVTFDEVVMEGSGCVAGRVSCYGKMRLVLNASGQIENSEFM</sequence>
<reference evidence="1 2" key="1">
    <citation type="submission" date="2014-07" db="EMBL/GenBank/DDBJ databases">
        <title>Comparative analysis of Nitrosococcus oceani genome inventories of strains from Pacific and Atlantic gyres.</title>
        <authorList>
            <person name="Lim C.K."/>
            <person name="Wang L."/>
            <person name="Sayavedra-Soto L.A."/>
            <person name="Klotz M.G."/>
        </authorList>
    </citation>
    <scope>NUCLEOTIDE SEQUENCE [LARGE SCALE GENOMIC DNA]</scope>
    <source>
        <strain evidence="1 2">C-27</strain>
    </source>
</reference>
<comment type="caution">
    <text evidence="1">The sequence shown here is derived from an EMBL/GenBank/DDBJ whole genome shotgun (WGS) entry which is preliminary data.</text>
</comment>
<organism evidence="1 2">
    <name type="scientific">Nitrosococcus oceani C-27</name>
    <dbReference type="NCBI Taxonomy" id="314279"/>
    <lineage>
        <taxon>Bacteria</taxon>
        <taxon>Pseudomonadati</taxon>
        <taxon>Pseudomonadota</taxon>
        <taxon>Gammaproteobacteria</taxon>
        <taxon>Chromatiales</taxon>
        <taxon>Chromatiaceae</taxon>
        <taxon>Nitrosococcus</taxon>
    </lineage>
</organism>
<proteinExistence type="predicted"/>
<dbReference type="HOGENOM" id="CLU_178447_0_0_6"/>
<dbReference type="Proteomes" id="UP000028839">
    <property type="component" value="Unassembled WGS sequence"/>
</dbReference>
<evidence type="ECO:0000313" key="1">
    <source>
        <dbReference type="EMBL" id="KFI20321.1"/>
    </source>
</evidence>